<sequence>MIELAEDGTEYVALSYVWGKYGASMNTAILNEVDAFAHRQPANKTTFPRELPRKPKLTIEDAIQVTLEMGFSFLWVDKYCIDENNPAEKKRHIRNMDSIYQDAAFTIIAAAGDDADYGLPGVSTRPRTSRTSCRVENFLVLSGGLHNNNNGGTETTEYRPNQTDVLSQSKWNSRAWTYQEGLLSRRCLVFTDEQVSFACRLMMVADGSETRPTPSFSLEKQLHSGFLWQEIAAVGIGSRPAEIASRIYEYSQRQLTRPEDILNAFSGILRAFEKMDPPTYHLWGVPILSSTRDSDEGRRPTDVNRPLCDGFIRGLLWKADSPCVRRAGFPSWSWAGFSATKVVLLGLNLEIDYSLHLWMTQVEGLKLRATTGTF</sequence>
<proteinExistence type="predicted"/>
<dbReference type="PANTHER" id="PTHR33112:SF1">
    <property type="entry name" value="HETEROKARYON INCOMPATIBILITY DOMAIN-CONTAINING PROTEIN"/>
    <property type="match status" value="1"/>
</dbReference>
<dbReference type="EMBL" id="VCHE01000196">
    <property type="protein sequence ID" value="KAB2569407.1"/>
    <property type="molecule type" value="Genomic_DNA"/>
</dbReference>
<dbReference type="OrthoDB" id="5428863at2759"/>
<organism evidence="2 3">
    <name type="scientific">Lasiodiplodia theobromae</name>
    <dbReference type="NCBI Taxonomy" id="45133"/>
    <lineage>
        <taxon>Eukaryota</taxon>
        <taxon>Fungi</taxon>
        <taxon>Dikarya</taxon>
        <taxon>Ascomycota</taxon>
        <taxon>Pezizomycotina</taxon>
        <taxon>Dothideomycetes</taxon>
        <taxon>Dothideomycetes incertae sedis</taxon>
        <taxon>Botryosphaeriales</taxon>
        <taxon>Botryosphaeriaceae</taxon>
        <taxon>Lasiodiplodia</taxon>
    </lineage>
</organism>
<dbReference type="InterPro" id="IPR010730">
    <property type="entry name" value="HET"/>
</dbReference>
<feature type="domain" description="Heterokaryon incompatibility" evidence="1">
    <location>
        <begin position="11"/>
        <end position="180"/>
    </location>
</feature>
<evidence type="ECO:0000259" key="1">
    <source>
        <dbReference type="Pfam" id="PF06985"/>
    </source>
</evidence>
<accession>A0A5N5CVN6</accession>
<dbReference type="PANTHER" id="PTHR33112">
    <property type="entry name" value="DOMAIN PROTEIN, PUTATIVE-RELATED"/>
    <property type="match status" value="1"/>
</dbReference>
<comment type="caution">
    <text evidence="2">The sequence shown here is derived from an EMBL/GenBank/DDBJ whole genome shotgun (WGS) entry which is preliminary data.</text>
</comment>
<evidence type="ECO:0000313" key="2">
    <source>
        <dbReference type="EMBL" id="KAB2569407.1"/>
    </source>
</evidence>
<gene>
    <name evidence="2" type="ORF">DBV05_g11911</name>
</gene>
<reference evidence="2 3" key="1">
    <citation type="journal article" date="2019" name="Sci. Rep.">
        <title>A multi-omics analysis of the grapevine pathogen Lasiodiplodia theobromae reveals that temperature affects the expression of virulence- and pathogenicity-related genes.</title>
        <authorList>
            <person name="Felix C."/>
            <person name="Meneses R."/>
            <person name="Goncalves M.F.M."/>
            <person name="Tilleman L."/>
            <person name="Duarte A.S."/>
            <person name="Jorrin-Novo J.V."/>
            <person name="Van de Peer Y."/>
            <person name="Deforce D."/>
            <person name="Van Nieuwerburgh F."/>
            <person name="Esteves A.C."/>
            <person name="Alves A."/>
        </authorList>
    </citation>
    <scope>NUCLEOTIDE SEQUENCE [LARGE SCALE GENOMIC DNA]</scope>
    <source>
        <strain evidence="2 3">LA-SOL3</strain>
    </source>
</reference>
<dbReference type="AlphaFoldDB" id="A0A5N5CVN6"/>
<name>A0A5N5CVN6_9PEZI</name>
<keyword evidence="3" id="KW-1185">Reference proteome</keyword>
<dbReference type="Pfam" id="PF06985">
    <property type="entry name" value="HET"/>
    <property type="match status" value="1"/>
</dbReference>
<dbReference type="Proteomes" id="UP000325902">
    <property type="component" value="Unassembled WGS sequence"/>
</dbReference>
<protein>
    <recommendedName>
        <fullName evidence="1">Heterokaryon incompatibility domain-containing protein</fullName>
    </recommendedName>
</protein>
<evidence type="ECO:0000313" key="3">
    <source>
        <dbReference type="Proteomes" id="UP000325902"/>
    </source>
</evidence>